<evidence type="ECO:0000313" key="2">
    <source>
        <dbReference type="Proteomes" id="UP000053859"/>
    </source>
</evidence>
<proteinExistence type="predicted"/>
<keyword evidence="2" id="KW-1185">Reference proteome</keyword>
<dbReference type="EMBL" id="DF968477">
    <property type="protein sequence ID" value="GAP52749.1"/>
    <property type="molecule type" value="Genomic_DNA"/>
</dbReference>
<accession>A0A0K8PZ68</accession>
<dbReference type="Proteomes" id="UP000053859">
    <property type="component" value="Unassembled WGS sequence"/>
</dbReference>
<sequence>MPVSSAAEASGHRQDAPPSLLKRVSQIRILLGHQQQAAYGPRRQPSPSPCPHGRTALQWAWRIATPWMLSGPEPGVRHEVEGIASSNVKASFRVPGIEWTEFTITAG</sequence>
<gene>
    <name evidence="1" type="ORF">SAZU_7628</name>
</gene>
<name>A0A0K8PZ68_STRAJ</name>
<reference evidence="1" key="1">
    <citation type="journal article" date="2015" name="Genome Announc.">
        <title>Draft Genome Sequence of Thiostrepton-Producing Streptomyces azureus ATCC 14921.</title>
        <authorList>
            <person name="Sakihara K."/>
            <person name="Maeda J."/>
            <person name="Tashiro K."/>
            <person name="Fujino Y."/>
            <person name="Kuhara S."/>
            <person name="Ohshima T."/>
            <person name="Ogata S."/>
            <person name="Doi K."/>
        </authorList>
    </citation>
    <scope>NUCLEOTIDE SEQUENCE [LARGE SCALE GENOMIC DNA]</scope>
    <source>
        <strain evidence="1">ATCC14921</strain>
    </source>
</reference>
<evidence type="ECO:0000313" key="1">
    <source>
        <dbReference type="EMBL" id="GAP52749.1"/>
    </source>
</evidence>
<organism evidence="1 2">
    <name type="scientific">Streptomyces azureus</name>
    <dbReference type="NCBI Taxonomy" id="146537"/>
    <lineage>
        <taxon>Bacteria</taxon>
        <taxon>Bacillati</taxon>
        <taxon>Actinomycetota</taxon>
        <taxon>Actinomycetes</taxon>
        <taxon>Kitasatosporales</taxon>
        <taxon>Streptomycetaceae</taxon>
        <taxon>Streptomyces</taxon>
    </lineage>
</organism>
<protein>
    <submittedName>
        <fullName evidence="1">Uncharacterized protein</fullName>
    </submittedName>
</protein>
<dbReference type="PATRIC" id="fig|146537.3.peg.8038"/>
<dbReference type="AlphaFoldDB" id="A0A0K8PZ68"/>